<accession>A0A431VS92</accession>
<name>A0A431VS92_9GAMM</name>
<keyword evidence="2" id="KW-1185">Reference proteome</keyword>
<dbReference type="AlphaFoldDB" id="A0A431VS92"/>
<proteinExistence type="predicted"/>
<dbReference type="EMBL" id="RXNV01000024">
    <property type="protein sequence ID" value="RTR26080.1"/>
    <property type="molecule type" value="Genomic_DNA"/>
</dbReference>
<gene>
    <name evidence="1" type="ORF">EKG39_22445</name>
</gene>
<comment type="caution">
    <text evidence="1">The sequence shown here is derived from an EMBL/GenBank/DDBJ whole genome shotgun (WGS) entry which is preliminary data.</text>
</comment>
<evidence type="ECO:0000313" key="2">
    <source>
        <dbReference type="Proteomes" id="UP000282060"/>
    </source>
</evidence>
<organism evidence="1 2">
    <name type="scientific">Shewanella atlantica</name>
    <dbReference type="NCBI Taxonomy" id="271099"/>
    <lineage>
        <taxon>Bacteria</taxon>
        <taxon>Pseudomonadati</taxon>
        <taxon>Pseudomonadota</taxon>
        <taxon>Gammaproteobacteria</taxon>
        <taxon>Alteromonadales</taxon>
        <taxon>Shewanellaceae</taxon>
        <taxon>Shewanella</taxon>
    </lineage>
</organism>
<dbReference type="RefSeq" id="WP_126508210.1">
    <property type="nucleotide sequence ID" value="NZ_RXNV01000024.1"/>
</dbReference>
<evidence type="ECO:0000313" key="1">
    <source>
        <dbReference type="EMBL" id="RTR26080.1"/>
    </source>
</evidence>
<sequence length="145" mass="16685">MNIWNITRALLVLTLLPLVYSFVNGIGCDFRFYGINSAMKTHMNIQCHASIVSAEITTSNGEVITDFEGTLFRFTDEYFYILLREIKSHENPKLLGLDTKGIKLYKDVNFVRGYIYSNEGEEAIVMLYRPERYIAKGRLLGDLGW</sequence>
<reference evidence="1 2" key="1">
    <citation type="submission" date="2018-12" db="EMBL/GenBank/DDBJ databases">
        <authorList>
            <person name="Yu L."/>
        </authorList>
    </citation>
    <scope>NUCLEOTIDE SEQUENCE [LARGE SCALE GENOMIC DNA]</scope>
    <source>
        <strain evidence="1 2">HAW-EB5</strain>
    </source>
</reference>
<protein>
    <submittedName>
        <fullName evidence="1">Uncharacterized protein</fullName>
    </submittedName>
</protein>
<dbReference type="Proteomes" id="UP000282060">
    <property type="component" value="Unassembled WGS sequence"/>
</dbReference>